<keyword evidence="3" id="KW-1185">Reference proteome</keyword>
<comment type="caution">
    <text evidence="2">The sequence shown here is derived from an EMBL/GenBank/DDBJ whole genome shotgun (WGS) entry which is preliminary data.</text>
</comment>
<sequence>MKRDQVPGTNYIIFQDEEEFKYTSDSLILSSFVKGGQRALDLGCGNGILSLRICPRFSEVHAVDKNKNVLEAFKKSISFNKLEDEINLFEEDIFNLKNYYATNYFDAVVFNPPYYDYENIKFETTQAKHFFDIEASLYIINYLLKNSGSLYIIYPTYRLAEVIYKINKKGLKVKNIINIHGNKNKKAKSSIIVAKKQANFGNDFRDFYIRDGLDYTDEMKRVYRNEVIL</sequence>
<dbReference type="PANTHER" id="PTHR47739:SF1">
    <property type="entry name" value="TRNA1(VAL) (ADENINE(37)-N6)-METHYLTRANSFERASE"/>
    <property type="match status" value="1"/>
</dbReference>
<protein>
    <submittedName>
        <fullName evidence="2">Methyltransferase</fullName>
    </submittedName>
</protein>
<accession>A0ABU7XBQ5</accession>
<dbReference type="SUPFAM" id="SSF53335">
    <property type="entry name" value="S-adenosyl-L-methionine-dependent methyltransferases"/>
    <property type="match status" value="1"/>
</dbReference>
<dbReference type="Pfam" id="PF05175">
    <property type="entry name" value="MTS"/>
    <property type="match status" value="1"/>
</dbReference>
<feature type="domain" description="Methyltransferase small" evidence="1">
    <location>
        <begin position="27"/>
        <end position="126"/>
    </location>
</feature>
<evidence type="ECO:0000259" key="1">
    <source>
        <dbReference type="Pfam" id="PF05175"/>
    </source>
</evidence>
<dbReference type="PROSITE" id="PS00092">
    <property type="entry name" value="N6_MTASE"/>
    <property type="match status" value="1"/>
</dbReference>
<name>A0ABU7XBQ5_9FIRM</name>
<dbReference type="InterPro" id="IPR050210">
    <property type="entry name" value="tRNA_Adenine-N(6)_MTase"/>
</dbReference>
<dbReference type="Proteomes" id="UP001328425">
    <property type="component" value="Unassembled WGS sequence"/>
</dbReference>
<dbReference type="GO" id="GO:0008168">
    <property type="term" value="F:methyltransferase activity"/>
    <property type="evidence" value="ECO:0007669"/>
    <property type="project" value="UniProtKB-KW"/>
</dbReference>
<dbReference type="InterPro" id="IPR007848">
    <property type="entry name" value="Small_mtfrase_dom"/>
</dbReference>
<dbReference type="InterPro" id="IPR002052">
    <property type="entry name" value="DNA_methylase_N6_adenine_CS"/>
</dbReference>
<evidence type="ECO:0000313" key="2">
    <source>
        <dbReference type="EMBL" id="MEF3318410.1"/>
    </source>
</evidence>
<organism evidence="2 3">
    <name type="scientific">Peptoniphilus grossensis</name>
    <dbReference type="NCBI Taxonomy" id="1465756"/>
    <lineage>
        <taxon>Bacteria</taxon>
        <taxon>Bacillati</taxon>
        <taxon>Bacillota</taxon>
        <taxon>Tissierellia</taxon>
        <taxon>Tissierellales</taxon>
        <taxon>Peptoniphilaceae</taxon>
        <taxon>Peptoniphilus</taxon>
    </lineage>
</organism>
<dbReference type="GO" id="GO:0032259">
    <property type="term" value="P:methylation"/>
    <property type="evidence" value="ECO:0007669"/>
    <property type="project" value="UniProtKB-KW"/>
</dbReference>
<keyword evidence="2" id="KW-0808">Transferase</keyword>
<dbReference type="CDD" id="cd02440">
    <property type="entry name" value="AdoMet_MTases"/>
    <property type="match status" value="1"/>
</dbReference>
<dbReference type="InterPro" id="IPR029063">
    <property type="entry name" value="SAM-dependent_MTases_sf"/>
</dbReference>
<dbReference type="RefSeq" id="WP_332087487.1">
    <property type="nucleotide sequence ID" value="NZ_JARBCY010000044.1"/>
</dbReference>
<dbReference type="Gene3D" id="3.40.50.150">
    <property type="entry name" value="Vaccinia Virus protein VP39"/>
    <property type="match status" value="1"/>
</dbReference>
<dbReference type="EMBL" id="JARBCY010000044">
    <property type="protein sequence ID" value="MEF3318410.1"/>
    <property type="molecule type" value="Genomic_DNA"/>
</dbReference>
<keyword evidence="2" id="KW-0489">Methyltransferase</keyword>
<reference evidence="2 3" key="1">
    <citation type="submission" date="2022-11" db="EMBL/GenBank/DDBJ databases">
        <title>The First Case of Preauricular Fistular Abscess Caused by Peptoniphilus grossensis.</title>
        <authorList>
            <person name="Byun J.-H."/>
        </authorList>
    </citation>
    <scope>NUCLEOTIDE SEQUENCE [LARGE SCALE GENOMIC DNA]</scope>
    <source>
        <strain evidence="2 3">GYB008</strain>
    </source>
</reference>
<proteinExistence type="predicted"/>
<evidence type="ECO:0000313" key="3">
    <source>
        <dbReference type="Proteomes" id="UP001328425"/>
    </source>
</evidence>
<gene>
    <name evidence="2" type="ORF">PV361_06810</name>
</gene>
<dbReference type="PANTHER" id="PTHR47739">
    <property type="entry name" value="TRNA1(VAL) (ADENINE(37)-N6)-METHYLTRANSFERASE"/>
    <property type="match status" value="1"/>
</dbReference>